<gene>
    <name evidence="1" type="ORF">LIER_27344</name>
</gene>
<proteinExistence type="predicted"/>
<evidence type="ECO:0000313" key="2">
    <source>
        <dbReference type="Proteomes" id="UP001454036"/>
    </source>
</evidence>
<accession>A0AAV3RBP3</accession>
<dbReference type="AlphaFoldDB" id="A0AAV3RBP3"/>
<organism evidence="1 2">
    <name type="scientific">Lithospermum erythrorhizon</name>
    <name type="common">Purple gromwell</name>
    <name type="synonym">Lithospermum officinale var. erythrorhizon</name>
    <dbReference type="NCBI Taxonomy" id="34254"/>
    <lineage>
        <taxon>Eukaryota</taxon>
        <taxon>Viridiplantae</taxon>
        <taxon>Streptophyta</taxon>
        <taxon>Embryophyta</taxon>
        <taxon>Tracheophyta</taxon>
        <taxon>Spermatophyta</taxon>
        <taxon>Magnoliopsida</taxon>
        <taxon>eudicotyledons</taxon>
        <taxon>Gunneridae</taxon>
        <taxon>Pentapetalae</taxon>
        <taxon>asterids</taxon>
        <taxon>lamiids</taxon>
        <taxon>Boraginales</taxon>
        <taxon>Boraginaceae</taxon>
        <taxon>Boraginoideae</taxon>
        <taxon>Lithospermeae</taxon>
        <taxon>Lithospermum</taxon>
    </lineage>
</organism>
<dbReference type="InterPro" id="IPR036291">
    <property type="entry name" value="NAD(P)-bd_dom_sf"/>
</dbReference>
<comment type="caution">
    <text evidence="1">The sequence shown here is derived from an EMBL/GenBank/DDBJ whole genome shotgun (WGS) entry which is preliminary data.</text>
</comment>
<keyword evidence="2" id="KW-1185">Reference proteome</keyword>
<dbReference type="SUPFAM" id="SSF51735">
    <property type="entry name" value="NAD(P)-binding Rossmann-fold domains"/>
    <property type="match status" value="1"/>
</dbReference>
<dbReference type="Proteomes" id="UP001454036">
    <property type="component" value="Unassembled WGS sequence"/>
</dbReference>
<reference evidence="1 2" key="1">
    <citation type="submission" date="2024-01" db="EMBL/GenBank/DDBJ databases">
        <title>The complete chloroplast genome sequence of Lithospermum erythrorhizon: insights into the phylogenetic relationship among Boraginaceae species and the maternal lineages of purple gromwells.</title>
        <authorList>
            <person name="Okada T."/>
            <person name="Watanabe K."/>
        </authorList>
    </citation>
    <scope>NUCLEOTIDE SEQUENCE [LARGE SCALE GENOMIC DNA]</scope>
</reference>
<dbReference type="Gene3D" id="3.40.50.720">
    <property type="entry name" value="NAD(P)-binding Rossmann-like Domain"/>
    <property type="match status" value="1"/>
</dbReference>
<name>A0AAV3RBP3_LITER</name>
<dbReference type="EMBL" id="BAABME010008776">
    <property type="protein sequence ID" value="GAA0173804.1"/>
    <property type="molecule type" value="Genomic_DNA"/>
</dbReference>
<protein>
    <submittedName>
        <fullName evidence="1">Dehydratase</fullName>
    </submittedName>
</protein>
<evidence type="ECO:0000313" key="1">
    <source>
        <dbReference type="EMBL" id="GAA0173804.1"/>
    </source>
</evidence>
<sequence>MANSLVNLSTRRGRTSQDVFACGYVHIDDVALCHILLFENENVRGRYICNAKVLEIGELVSILAPRFPTLPIAKMKSLGMKFKSIEDMFDDCVVSLVEQGHQLDLL</sequence>